<accession>A0ABS5L809</accession>
<dbReference type="PROSITE" id="PS51257">
    <property type="entry name" value="PROKAR_LIPOPROTEIN"/>
    <property type="match status" value="1"/>
</dbReference>
<evidence type="ECO:0000256" key="4">
    <source>
        <dbReference type="SAM" id="MobiDB-lite"/>
    </source>
</evidence>
<evidence type="ECO:0000256" key="1">
    <source>
        <dbReference type="ARBA" id="ARBA00008520"/>
    </source>
</evidence>
<organism evidence="6 7">
    <name type="scientific">Catenulispora pinistramenti</name>
    <dbReference type="NCBI Taxonomy" id="2705254"/>
    <lineage>
        <taxon>Bacteria</taxon>
        <taxon>Bacillati</taxon>
        <taxon>Actinomycetota</taxon>
        <taxon>Actinomycetes</taxon>
        <taxon>Catenulisporales</taxon>
        <taxon>Catenulisporaceae</taxon>
        <taxon>Catenulispora</taxon>
    </lineage>
</organism>
<feature type="chain" id="PRO_5045290287" evidence="5">
    <location>
        <begin position="26"/>
        <end position="448"/>
    </location>
</feature>
<reference evidence="6 7" key="1">
    <citation type="submission" date="2020-02" db="EMBL/GenBank/DDBJ databases">
        <title>Acidophilic actinobacteria isolated from forest soil.</title>
        <authorList>
            <person name="Golinska P."/>
        </authorList>
    </citation>
    <scope>NUCLEOTIDE SEQUENCE [LARGE SCALE GENOMIC DNA]</scope>
    <source>
        <strain evidence="6 7">NL8</strain>
    </source>
</reference>
<name>A0ABS5L809_9ACTN</name>
<dbReference type="Proteomes" id="UP000730482">
    <property type="component" value="Unassembled WGS sequence"/>
</dbReference>
<dbReference type="SUPFAM" id="SSF53850">
    <property type="entry name" value="Periplasmic binding protein-like II"/>
    <property type="match status" value="1"/>
</dbReference>
<feature type="compositionally biased region" description="Low complexity" evidence="4">
    <location>
        <begin position="38"/>
        <end position="47"/>
    </location>
</feature>
<keyword evidence="3 5" id="KW-0732">Signal</keyword>
<evidence type="ECO:0000256" key="5">
    <source>
        <dbReference type="SAM" id="SignalP"/>
    </source>
</evidence>
<dbReference type="Pfam" id="PF01547">
    <property type="entry name" value="SBP_bac_1"/>
    <property type="match status" value="1"/>
</dbReference>
<evidence type="ECO:0000313" key="6">
    <source>
        <dbReference type="EMBL" id="MBS2554501.1"/>
    </source>
</evidence>
<dbReference type="Gene3D" id="3.40.190.10">
    <property type="entry name" value="Periplasmic binding protein-like II"/>
    <property type="match status" value="2"/>
</dbReference>
<feature type="signal peptide" evidence="5">
    <location>
        <begin position="1"/>
        <end position="25"/>
    </location>
</feature>
<dbReference type="PANTHER" id="PTHR30061:SF50">
    <property type="entry name" value="MALTOSE_MALTODEXTRIN-BINDING PERIPLASMIC PROTEIN"/>
    <property type="match status" value="1"/>
</dbReference>
<proteinExistence type="inferred from homology"/>
<evidence type="ECO:0000256" key="2">
    <source>
        <dbReference type="ARBA" id="ARBA00022448"/>
    </source>
</evidence>
<comment type="caution">
    <text evidence="6">The sequence shown here is derived from an EMBL/GenBank/DDBJ whole genome shotgun (WGS) entry which is preliminary data.</text>
</comment>
<keyword evidence="7" id="KW-1185">Reference proteome</keyword>
<protein>
    <submittedName>
        <fullName evidence="6">Extracellular solute-binding protein</fullName>
    </submittedName>
</protein>
<sequence length="448" mass="46289">MRIRRSAARAAGSVLVPLLVLGASACSSSSSGPGGSASGAQSAAVAGPGSGTGKTLTVWYMDGDLSDAVVKAIDDKFTAATGARVKVEIQQWDGINTKIATALAQDNPPDVIEIGNTDVPLFAASSGLSDITSVLPQLQAGQHWLPGLAGPATIDGHSYGAPLFAGNRAVIYNKKIWADAGITTAPTTFPQLTADLDAIKAKNTAPDFSAFYFPGRYWYGALQFVWDAGGQLATDSGGKWSGALESPQAQQGLRAWKDFVGKYSSAASQDVDTTAPDFNTLFAQGKTATILNTNINKILTVDPSLKDQIGTFPFPSATDGKTQPVFLGGSDLVVAAKSKNQALALAYLKTATDPAVQASAIVGIDHWIPASSEVIDQTIGAVPEVSKAFFTAAKNSVATPAVAGWATVESDKSINDFFADIATGRKSPAEAAKTLDAHLDQALNAPAQ</sequence>
<dbReference type="RefSeq" id="WP_212022008.1">
    <property type="nucleotide sequence ID" value="NZ_JAAFYZ010000387.1"/>
</dbReference>
<dbReference type="EMBL" id="JAAFYZ010000387">
    <property type="protein sequence ID" value="MBS2554501.1"/>
    <property type="molecule type" value="Genomic_DNA"/>
</dbReference>
<comment type="similarity">
    <text evidence="1">Belongs to the bacterial solute-binding protein 1 family.</text>
</comment>
<dbReference type="PANTHER" id="PTHR30061">
    <property type="entry name" value="MALTOSE-BINDING PERIPLASMIC PROTEIN"/>
    <property type="match status" value="1"/>
</dbReference>
<dbReference type="InterPro" id="IPR006059">
    <property type="entry name" value="SBP"/>
</dbReference>
<feature type="region of interest" description="Disordered" evidence="4">
    <location>
        <begin position="31"/>
        <end position="50"/>
    </location>
</feature>
<gene>
    <name evidence="6" type="ORF">KGQ19_47370</name>
</gene>
<evidence type="ECO:0000256" key="3">
    <source>
        <dbReference type="ARBA" id="ARBA00022729"/>
    </source>
</evidence>
<keyword evidence="2" id="KW-0813">Transport</keyword>
<evidence type="ECO:0000313" key="7">
    <source>
        <dbReference type="Proteomes" id="UP000730482"/>
    </source>
</evidence>